<organism evidence="2 3">
    <name type="scientific">Pycnococcus provasolii</name>
    <dbReference type="NCBI Taxonomy" id="41880"/>
    <lineage>
        <taxon>Eukaryota</taxon>
        <taxon>Viridiplantae</taxon>
        <taxon>Chlorophyta</taxon>
        <taxon>Pseudoscourfieldiophyceae</taxon>
        <taxon>Pseudoscourfieldiales</taxon>
        <taxon>Pycnococcaceae</taxon>
        <taxon>Pycnococcus</taxon>
    </lineage>
</organism>
<dbReference type="OrthoDB" id="515427at2759"/>
<dbReference type="AlphaFoldDB" id="A0A830HAA6"/>
<keyword evidence="3" id="KW-1185">Reference proteome</keyword>
<protein>
    <submittedName>
        <fullName evidence="2">PRKR-interacting protein 1</fullName>
    </submittedName>
</protein>
<feature type="compositionally biased region" description="Basic residues" evidence="1">
    <location>
        <begin position="110"/>
        <end position="130"/>
    </location>
</feature>
<accession>A0A830HAA6</accession>
<gene>
    <name evidence="2" type="ORF">PPROV_000111600</name>
</gene>
<dbReference type="EMBL" id="BNJQ01000003">
    <property type="protein sequence ID" value="GHP02359.1"/>
    <property type="molecule type" value="Genomic_DNA"/>
</dbReference>
<proteinExistence type="predicted"/>
<dbReference type="Pfam" id="PF06658">
    <property type="entry name" value="DUF1168"/>
    <property type="match status" value="1"/>
</dbReference>
<reference evidence="2" key="1">
    <citation type="submission" date="2020-10" db="EMBL/GenBank/DDBJ databases">
        <title>Unveiling of a novel bifunctional photoreceptor, Dualchrome1, isolated from a cosmopolitan green alga.</title>
        <authorList>
            <person name="Suzuki S."/>
            <person name="Kawachi M."/>
        </authorList>
    </citation>
    <scope>NUCLEOTIDE SEQUENCE</scope>
    <source>
        <strain evidence="2">NIES 2893</strain>
    </source>
</reference>
<name>A0A830HAA6_9CHLO</name>
<dbReference type="PANTHER" id="PTHR13507">
    <property type="entry name" value="PRKR-INTERACTING PROTEIN 1"/>
    <property type="match status" value="1"/>
</dbReference>
<dbReference type="GO" id="GO:0004860">
    <property type="term" value="F:protein kinase inhibitor activity"/>
    <property type="evidence" value="ECO:0007669"/>
    <property type="project" value="TreeGrafter"/>
</dbReference>
<dbReference type="GO" id="GO:0019901">
    <property type="term" value="F:protein kinase binding"/>
    <property type="evidence" value="ECO:0007669"/>
    <property type="project" value="TreeGrafter"/>
</dbReference>
<feature type="compositionally biased region" description="Acidic residues" evidence="1">
    <location>
        <begin position="140"/>
        <end position="153"/>
    </location>
</feature>
<feature type="region of interest" description="Disordered" evidence="1">
    <location>
        <begin position="95"/>
        <end position="153"/>
    </location>
</feature>
<evidence type="ECO:0000313" key="3">
    <source>
        <dbReference type="Proteomes" id="UP000660262"/>
    </source>
</evidence>
<dbReference type="PANTHER" id="PTHR13507:SF0">
    <property type="entry name" value="PRKR-INTERACTING PROTEIN 1"/>
    <property type="match status" value="1"/>
</dbReference>
<evidence type="ECO:0000313" key="2">
    <source>
        <dbReference type="EMBL" id="GHP02359.1"/>
    </source>
</evidence>
<comment type="caution">
    <text evidence="2">The sequence shown here is derived from an EMBL/GenBank/DDBJ whole genome shotgun (WGS) entry which is preliminary data.</text>
</comment>
<evidence type="ECO:0000256" key="1">
    <source>
        <dbReference type="SAM" id="MobiDB-lite"/>
    </source>
</evidence>
<dbReference type="Proteomes" id="UP000660262">
    <property type="component" value="Unassembled WGS sequence"/>
</dbReference>
<dbReference type="GO" id="GO:0003725">
    <property type="term" value="F:double-stranded RNA binding"/>
    <property type="evidence" value="ECO:0007669"/>
    <property type="project" value="InterPro"/>
</dbReference>
<sequence>MELANVDVVLTRDHVVVDEEEARVKRQRDAEELKEKLDKIARSMPTVVTSNKFGSQAGAGSGEFHTYRKARKREVARQEALDEVERLEKEKEEFQEKLAANQQSAEAKTAKNRAKRLAQKEKQRAKKKAKTVTAATSADEVQEEEEEEEEEER</sequence>
<dbReference type="InterPro" id="IPR009548">
    <property type="entry name" value="Prkrip1"/>
</dbReference>
<dbReference type="GO" id="GO:0005730">
    <property type="term" value="C:nucleolus"/>
    <property type="evidence" value="ECO:0007669"/>
    <property type="project" value="TreeGrafter"/>
</dbReference>